<feature type="transmembrane region" description="Helical" evidence="6">
    <location>
        <begin position="21"/>
        <end position="44"/>
    </location>
</feature>
<feature type="transmembrane region" description="Helical" evidence="6">
    <location>
        <begin position="99"/>
        <end position="123"/>
    </location>
</feature>
<keyword evidence="3" id="KW-0597">Phosphoprotein</keyword>
<evidence type="ECO:0000313" key="7">
    <source>
        <dbReference type="EMBL" id="QPB82694.1"/>
    </source>
</evidence>
<dbReference type="Pfam" id="PF00512">
    <property type="entry name" value="HisKA"/>
    <property type="match status" value="1"/>
</dbReference>
<name>A0A5S3USZ2_9GAMM</name>
<dbReference type="GO" id="GO:0005886">
    <property type="term" value="C:plasma membrane"/>
    <property type="evidence" value="ECO:0007669"/>
    <property type="project" value="UniProtKB-ARBA"/>
</dbReference>
<accession>A0A5S3USZ2</accession>
<dbReference type="CDD" id="cd00075">
    <property type="entry name" value="HATPase"/>
    <property type="match status" value="1"/>
</dbReference>
<dbReference type="SUPFAM" id="SSF55874">
    <property type="entry name" value="ATPase domain of HSP90 chaperone/DNA topoisomerase II/histidine kinase"/>
    <property type="match status" value="1"/>
</dbReference>
<dbReference type="GO" id="GO:0000155">
    <property type="term" value="F:phosphorelay sensor kinase activity"/>
    <property type="evidence" value="ECO:0007669"/>
    <property type="project" value="InterPro"/>
</dbReference>
<organism evidence="7 8">
    <name type="scientific">Pseudoalteromonas rubra</name>
    <dbReference type="NCBI Taxonomy" id="43658"/>
    <lineage>
        <taxon>Bacteria</taxon>
        <taxon>Pseudomonadati</taxon>
        <taxon>Pseudomonadota</taxon>
        <taxon>Gammaproteobacteria</taxon>
        <taxon>Alteromonadales</taxon>
        <taxon>Pseudoalteromonadaceae</taxon>
        <taxon>Pseudoalteromonas</taxon>
    </lineage>
</organism>
<comment type="catalytic activity">
    <reaction evidence="1">
        <text>ATP + protein L-histidine = ADP + protein N-phospho-L-histidine.</text>
        <dbReference type="EC" id="2.7.13.3"/>
    </reaction>
</comment>
<gene>
    <name evidence="7" type="ORF">CWC22_006675</name>
</gene>
<dbReference type="PRINTS" id="PR00344">
    <property type="entry name" value="BCTRLSENSOR"/>
</dbReference>
<keyword evidence="6" id="KW-0812">Transmembrane</keyword>
<dbReference type="Gene3D" id="1.10.287.130">
    <property type="match status" value="1"/>
</dbReference>
<proteinExistence type="predicted"/>
<dbReference type="Gene3D" id="3.30.565.10">
    <property type="entry name" value="Histidine kinase-like ATPase, C-terminal domain"/>
    <property type="match status" value="1"/>
</dbReference>
<keyword evidence="4" id="KW-0808">Transferase</keyword>
<dbReference type="Pfam" id="PF02518">
    <property type="entry name" value="HATPase_c"/>
    <property type="match status" value="1"/>
</dbReference>
<dbReference type="InterPro" id="IPR003661">
    <property type="entry name" value="HisK_dim/P_dom"/>
</dbReference>
<dbReference type="SUPFAM" id="SSF47384">
    <property type="entry name" value="Homodimeric domain of signal transducing histidine kinase"/>
    <property type="match status" value="1"/>
</dbReference>
<dbReference type="InterPro" id="IPR003594">
    <property type="entry name" value="HATPase_dom"/>
</dbReference>
<feature type="transmembrane region" description="Helical" evidence="6">
    <location>
        <begin position="64"/>
        <end position="87"/>
    </location>
</feature>
<protein>
    <recommendedName>
        <fullName evidence="2">histidine kinase</fullName>
        <ecNumber evidence="2">2.7.13.3</ecNumber>
    </recommendedName>
</protein>
<dbReference type="PANTHER" id="PTHR43547">
    <property type="entry name" value="TWO-COMPONENT HISTIDINE KINASE"/>
    <property type="match status" value="1"/>
</dbReference>
<dbReference type="CDD" id="cd00082">
    <property type="entry name" value="HisKA"/>
    <property type="match status" value="1"/>
</dbReference>
<dbReference type="FunFam" id="3.30.565.10:FF:000006">
    <property type="entry name" value="Sensor histidine kinase WalK"/>
    <property type="match status" value="1"/>
</dbReference>
<evidence type="ECO:0000256" key="6">
    <source>
        <dbReference type="SAM" id="Phobius"/>
    </source>
</evidence>
<evidence type="ECO:0000256" key="5">
    <source>
        <dbReference type="ARBA" id="ARBA00022777"/>
    </source>
</evidence>
<reference evidence="7 8" key="1">
    <citation type="submission" date="2019-10" db="EMBL/GenBank/DDBJ databases">
        <title>Pseudoalteromonas rubra S4059.</title>
        <authorList>
            <person name="Paulsen S."/>
            <person name="Wang X."/>
        </authorList>
    </citation>
    <scope>NUCLEOTIDE SEQUENCE [LARGE SCALE GENOMIC DNA]</scope>
    <source>
        <strain evidence="7 8">S4059</strain>
    </source>
</reference>
<evidence type="ECO:0000256" key="4">
    <source>
        <dbReference type="ARBA" id="ARBA00022679"/>
    </source>
</evidence>
<evidence type="ECO:0000256" key="1">
    <source>
        <dbReference type="ARBA" id="ARBA00000085"/>
    </source>
</evidence>
<dbReference type="AlphaFoldDB" id="A0A5S3USZ2"/>
<dbReference type="EC" id="2.7.13.3" evidence="2"/>
<evidence type="ECO:0000313" key="8">
    <source>
        <dbReference type="Proteomes" id="UP000305729"/>
    </source>
</evidence>
<dbReference type="InterPro" id="IPR036097">
    <property type="entry name" value="HisK_dim/P_sf"/>
</dbReference>
<dbReference type="PROSITE" id="PS50109">
    <property type="entry name" value="HIS_KIN"/>
    <property type="match status" value="1"/>
</dbReference>
<dbReference type="InterPro" id="IPR036890">
    <property type="entry name" value="HATPase_C_sf"/>
</dbReference>
<keyword evidence="5" id="KW-0418">Kinase</keyword>
<evidence type="ECO:0000256" key="3">
    <source>
        <dbReference type="ARBA" id="ARBA00022553"/>
    </source>
</evidence>
<dbReference type="EMBL" id="CP045429">
    <property type="protein sequence ID" value="QPB82694.1"/>
    <property type="molecule type" value="Genomic_DNA"/>
</dbReference>
<dbReference type="PANTHER" id="PTHR43547:SF2">
    <property type="entry name" value="HYBRID SIGNAL TRANSDUCTION HISTIDINE KINASE C"/>
    <property type="match status" value="1"/>
</dbReference>
<dbReference type="SMART" id="SM00387">
    <property type="entry name" value="HATPase_c"/>
    <property type="match status" value="1"/>
</dbReference>
<dbReference type="Proteomes" id="UP000305729">
    <property type="component" value="Chromosome 1"/>
</dbReference>
<dbReference type="SMART" id="SM00388">
    <property type="entry name" value="HisKA"/>
    <property type="match status" value="1"/>
</dbReference>
<keyword evidence="6" id="KW-0472">Membrane</keyword>
<sequence length="389" mass="43198">MCSTIAWYVALRLNRTNNTSGAVLLMVGEVLVHSTIVVLFLGLAPGFQHYLWAAVPFILFYRKIPLWGIVTCTVSCMGLFVAFYLFAQDIEYTYAYSELLPYIHVSNLIIAFIALGLTCFHFYNATMEAEQEIAKMAAEQEIAKMAAEKVQLTEEALAKKNTFFANISHEFRTPLTLITGPLESIITSSETPEKAALTRILSNAKRLQRLVEQTLELTKSDFILPEDKHTLALDSIAEQITTAFIALAREEKIDIQCHTHSDCLIDMPIQDAEAILCNLISNAIKYSKPDSEIQIRCEQVDNTVQLSVNDAGIGIAPQDQHRIFERFVHLDTDLANTVAGTGIGLALVKDLVQRAHGHITVCSDGVSGTQFTVTFPLSNNMSNTEYPCK</sequence>
<keyword evidence="6" id="KW-1133">Transmembrane helix</keyword>
<evidence type="ECO:0000256" key="2">
    <source>
        <dbReference type="ARBA" id="ARBA00012438"/>
    </source>
</evidence>
<dbReference type="STRING" id="43658.AT705_18880"/>
<dbReference type="InterPro" id="IPR005467">
    <property type="entry name" value="His_kinase_dom"/>
</dbReference>
<dbReference type="InterPro" id="IPR004358">
    <property type="entry name" value="Sig_transdc_His_kin-like_C"/>
</dbReference>